<feature type="transmembrane region" description="Helical" evidence="1">
    <location>
        <begin position="246"/>
        <end position="271"/>
    </location>
</feature>
<dbReference type="InterPro" id="IPR012507">
    <property type="entry name" value="YibE_F"/>
</dbReference>
<evidence type="ECO:0000256" key="1">
    <source>
        <dbReference type="SAM" id="Phobius"/>
    </source>
</evidence>
<dbReference type="PANTHER" id="PTHR41771:SF1">
    <property type="entry name" value="MEMBRANE PROTEIN"/>
    <property type="match status" value="1"/>
</dbReference>
<dbReference type="Proteomes" id="UP001595988">
    <property type="component" value="Unassembled WGS sequence"/>
</dbReference>
<keyword evidence="3" id="KW-1185">Reference proteome</keyword>
<feature type="transmembrane region" description="Helical" evidence="1">
    <location>
        <begin position="204"/>
        <end position="226"/>
    </location>
</feature>
<sequence>MIILKAWLKNRTRTEYITVCLLLIGFIASMIFINNNYDLYDRTIVHITDVQEINREDQPDEHGNQDEKVTQHIVGEVKNGSDKGEITEFDNEYVQSLALDYELSAGNEIFLAQDGEATGDIKRDKYFVFVAWIFLIILLAVGKSRGALSALSLFVNAAILSFALDIYIQNPSISLSVITAISIIIFTILSLLMATGFNEKTYTAILATLIGTVISLVIAYAALHFTGEQGLRYEEMAFLTRNPETIFMAGLLIGSLGAVMDVAITLSASMFEMYEKNNRIDLKTLKKAGYEVGKDIMGTMTNILFFAYVSGSLPMLLIYFKNAAPFGFTISMNLSLELTRALVGGIGIVLTIPIAIYISIFFIRRKQAKL</sequence>
<organism evidence="2 3">
    <name type="scientific">Oceanobacillus aidingensis</name>
    <dbReference type="NCBI Taxonomy" id="645964"/>
    <lineage>
        <taxon>Bacteria</taxon>
        <taxon>Bacillati</taxon>
        <taxon>Bacillota</taxon>
        <taxon>Bacilli</taxon>
        <taxon>Bacillales</taxon>
        <taxon>Bacillaceae</taxon>
        <taxon>Oceanobacillus</taxon>
    </lineage>
</organism>
<protein>
    <submittedName>
        <fullName evidence="2">YibE/F family protein</fullName>
    </submittedName>
</protein>
<feature type="transmembrane region" description="Helical" evidence="1">
    <location>
        <begin position="173"/>
        <end position="192"/>
    </location>
</feature>
<keyword evidence="1" id="KW-0812">Transmembrane</keyword>
<proteinExistence type="predicted"/>
<dbReference type="RefSeq" id="WP_379542212.1">
    <property type="nucleotide sequence ID" value="NZ_JBHSFT010000007.1"/>
</dbReference>
<name>A0ABV9JUT8_9BACI</name>
<feature type="transmembrane region" description="Helical" evidence="1">
    <location>
        <begin position="126"/>
        <end position="141"/>
    </location>
</feature>
<dbReference type="Pfam" id="PF07907">
    <property type="entry name" value="YibE_F"/>
    <property type="match status" value="1"/>
</dbReference>
<keyword evidence="1" id="KW-1133">Transmembrane helix</keyword>
<accession>A0ABV9JUT8</accession>
<feature type="transmembrane region" description="Helical" evidence="1">
    <location>
        <begin position="16"/>
        <end position="33"/>
    </location>
</feature>
<dbReference type="EMBL" id="JBHSFT010000007">
    <property type="protein sequence ID" value="MFC4661545.1"/>
    <property type="molecule type" value="Genomic_DNA"/>
</dbReference>
<feature type="transmembrane region" description="Helical" evidence="1">
    <location>
        <begin position="341"/>
        <end position="363"/>
    </location>
</feature>
<comment type="caution">
    <text evidence="2">The sequence shown here is derived from an EMBL/GenBank/DDBJ whole genome shotgun (WGS) entry which is preliminary data.</text>
</comment>
<dbReference type="PANTHER" id="PTHR41771">
    <property type="entry name" value="MEMBRANE PROTEIN-RELATED"/>
    <property type="match status" value="1"/>
</dbReference>
<keyword evidence="1" id="KW-0472">Membrane</keyword>
<gene>
    <name evidence="2" type="ORF">ACFO3P_04860</name>
</gene>
<evidence type="ECO:0000313" key="2">
    <source>
        <dbReference type="EMBL" id="MFC4661545.1"/>
    </source>
</evidence>
<feature type="transmembrane region" description="Helical" evidence="1">
    <location>
        <begin position="303"/>
        <end position="321"/>
    </location>
</feature>
<reference evidence="3" key="1">
    <citation type="journal article" date="2019" name="Int. J. Syst. Evol. Microbiol.">
        <title>The Global Catalogue of Microorganisms (GCM) 10K type strain sequencing project: providing services to taxonomists for standard genome sequencing and annotation.</title>
        <authorList>
            <consortium name="The Broad Institute Genomics Platform"/>
            <consortium name="The Broad Institute Genome Sequencing Center for Infectious Disease"/>
            <person name="Wu L."/>
            <person name="Ma J."/>
        </authorList>
    </citation>
    <scope>NUCLEOTIDE SEQUENCE [LARGE SCALE GENOMIC DNA]</scope>
    <source>
        <strain evidence="3">CCUG 37257</strain>
    </source>
</reference>
<evidence type="ECO:0000313" key="3">
    <source>
        <dbReference type="Proteomes" id="UP001595988"/>
    </source>
</evidence>